<sequence length="412" mass="44880">MVRPIQPLGTYGVITVRRTKHGYVASARFRELTGAYRRVSASGPTATTAENELKSKIAAGLPSTAEGDLNGQTKLSVVADVWLDEIEQRQEQAPQTIEVYRDIVRRIILPAVGELRLNELTVGTLDRFLKAEAARGNSRGRAARVVLAQIIDLAVRHDALPRNPVRSTAPLRRSRSEIRSLTLDELAEIRRIVRSHRTDSGLPGPPPDGQLAQLFELMLGTSARIGEALAVRRCDVDLDAAQPLVTITGTIVYVRGQGFLRQPHPKHSKYWRTVTVPSFTADALRDRLAATGEMDPEQTIFHTKAGAPLSPANVRRLWRSIRDANADLLPEGMDLATVVPHTLRKTVATTLDAAAGTDLAAELLGHSSTAVTRAHYVQPRKLVDPRTAQILESLRPPEPDESGPGSGQGLGL</sequence>
<name>A0A1I1BCC6_9ACTN</name>
<dbReference type="PANTHER" id="PTHR30349:SF64">
    <property type="entry name" value="PROPHAGE INTEGRASE INTD-RELATED"/>
    <property type="match status" value="1"/>
</dbReference>
<dbReference type="Gene3D" id="1.10.150.130">
    <property type="match status" value="1"/>
</dbReference>
<keyword evidence="9" id="KW-1185">Reference proteome</keyword>
<evidence type="ECO:0000256" key="3">
    <source>
        <dbReference type="ARBA" id="ARBA00023172"/>
    </source>
</evidence>
<dbReference type="Proteomes" id="UP000199113">
    <property type="component" value="Unassembled WGS sequence"/>
</dbReference>
<dbReference type="Pfam" id="PF00589">
    <property type="entry name" value="Phage_integrase"/>
    <property type="match status" value="1"/>
</dbReference>
<evidence type="ECO:0000313" key="9">
    <source>
        <dbReference type="Proteomes" id="UP000233565"/>
    </source>
</evidence>
<dbReference type="InterPro" id="IPR010998">
    <property type="entry name" value="Integrase_recombinase_N"/>
</dbReference>
<dbReference type="GO" id="GO:0003677">
    <property type="term" value="F:DNA binding"/>
    <property type="evidence" value="ECO:0007669"/>
    <property type="project" value="UniProtKB-KW"/>
</dbReference>
<dbReference type="InterPro" id="IPR002104">
    <property type="entry name" value="Integrase_catalytic"/>
</dbReference>
<dbReference type="EMBL" id="PJBV01000033">
    <property type="protein sequence ID" value="PKH38469.1"/>
    <property type="molecule type" value="Genomic_DNA"/>
</dbReference>
<reference evidence="6 9" key="2">
    <citation type="submission" date="2017-12" db="EMBL/GenBank/DDBJ databases">
        <title>Pharmacopeia of the Arctic Ocean.</title>
        <authorList>
            <person name="Collins E."/>
            <person name="Ducluzeau A.-L."/>
        </authorList>
    </citation>
    <scope>NUCLEOTIDE SEQUENCE [LARGE SCALE GENOMIC DNA]</scope>
    <source>
        <strain evidence="6 9">DSM 23325</strain>
    </source>
</reference>
<keyword evidence="2" id="KW-0238">DNA-binding</keyword>
<dbReference type="OrthoDB" id="4326943at2"/>
<dbReference type="EMBL" id="FOKC01000016">
    <property type="protein sequence ID" value="SFB48014.1"/>
    <property type="molecule type" value="Genomic_DNA"/>
</dbReference>
<evidence type="ECO:0000313" key="7">
    <source>
        <dbReference type="EMBL" id="SFB48014.1"/>
    </source>
</evidence>
<proteinExistence type="inferred from homology"/>
<keyword evidence="3" id="KW-0233">DNA recombination</keyword>
<reference evidence="7" key="1">
    <citation type="submission" date="2016-10" db="EMBL/GenBank/DDBJ databases">
        <authorList>
            <person name="de Groot N.N."/>
        </authorList>
    </citation>
    <scope>NUCLEOTIDE SEQUENCE [LARGE SCALE GENOMIC DNA]</scope>
    <source>
        <strain evidence="7">CGMCC 1.10697</strain>
    </source>
</reference>
<dbReference type="STRING" id="748909.SAMN05192575_11657"/>
<evidence type="ECO:0000256" key="1">
    <source>
        <dbReference type="ARBA" id="ARBA00008857"/>
    </source>
</evidence>
<dbReference type="Proteomes" id="UP000233565">
    <property type="component" value="Unassembled WGS sequence"/>
</dbReference>
<accession>A0A1I1BCC6</accession>
<evidence type="ECO:0000256" key="2">
    <source>
        <dbReference type="ARBA" id="ARBA00023125"/>
    </source>
</evidence>
<protein>
    <submittedName>
        <fullName evidence="6">Site-specific integrase</fullName>
    </submittedName>
    <submittedName>
        <fullName evidence="7">Site-specific recombinase XerD</fullName>
    </submittedName>
</protein>
<dbReference type="PANTHER" id="PTHR30349">
    <property type="entry name" value="PHAGE INTEGRASE-RELATED"/>
    <property type="match status" value="1"/>
</dbReference>
<dbReference type="RefSeq" id="WP_091201937.1">
    <property type="nucleotide sequence ID" value="NZ_FOKC01000016.1"/>
</dbReference>
<comment type="similarity">
    <text evidence="1">Belongs to the 'phage' integrase family.</text>
</comment>
<evidence type="ECO:0000313" key="6">
    <source>
        <dbReference type="EMBL" id="PKH38469.1"/>
    </source>
</evidence>
<feature type="domain" description="Tyr recombinase" evidence="5">
    <location>
        <begin position="176"/>
        <end position="392"/>
    </location>
</feature>
<dbReference type="Gene3D" id="1.10.443.10">
    <property type="entry name" value="Intergrase catalytic core"/>
    <property type="match status" value="1"/>
</dbReference>
<dbReference type="PROSITE" id="PS51898">
    <property type="entry name" value="TYR_RECOMBINASE"/>
    <property type="match status" value="1"/>
</dbReference>
<dbReference type="AlphaFoldDB" id="A0A1I1BCC6"/>
<evidence type="ECO:0000259" key="5">
    <source>
        <dbReference type="PROSITE" id="PS51898"/>
    </source>
</evidence>
<gene>
    <name evidence="6" type="ORF">CXG46_15600</name>
    <name evidence="7" type="ORF">SAMN05192575_11657</name>
</gene>
<evidence type="ECO:0000313" key="8">
    <source>
        <dbReference type="Proteomes" id="UP000199113"/>
    </source>
</evidence>
<dbReference type="InterPro" id="IPR050090">
    <property type="entry name" value="Tyrosine_recombinase_XerCD"/>
</dbReference>
<dbReference type="InterPro" id="IPR011010">
    <property type="entry name" value="DNA_brk_join_enz"/>
</dbReference>
<dbReference type="GO" id="GO:0006310">
    <property type="term" value="P:DNA recombination"/>
    <property type="evidence" value="ECO:0007669"/>
    <property type="project" value="UniProtKB-KW"/>
</dbReference>
<dbReference type="SUPFAM" id="SSF56349">
    <property type="entry name" value="DNA breaking-rejoining enzymes"/>
    <property type="match status" value="1"/>
</dbReference>
<evidence type="ECO:0000256" key="4">
    <source>
        <dbReference type="SAM" id="MobiDB-lite"/>
    </source>
</evidence>
<organism evidence="7 8">
    <name type="scientific">Nocardioides alpinus</name>
    <dbReference type="NCBI Taxonomy" id="748909"/>
    <lineage>
        <taxon>Bacteria</taxon>
        <taxon>Bacillati</taxon>
        <taxon>Actinomycetota</taxon>
        <taxon>Actinomycetes</taxon>
        <taxon>Propionibacteriales</taxon>
        <taxon>Nocardioidaceae</taxon>
        <taxon>Nocardioides</taxon>
    </lineage>
</organism>
<dbReference type="GO" id="GO:0015074">
    <property type="term" value="P:DNA integration"/>
    <property type="evidence" value="ECO:0007669"/>
    <property type="project" value="InterPro"/>
</dbReference>
<feature type="region of interest" description="Disordered" evidence="4">
    <location>
        <begin position="392"/>
        <end position="412"/>
    </location>
</feature>
<dbReference type="InterPro" id="IPR013762">
    <property type="entry name" value="Integrase-like_cat_sf"/>
</dbReference>